<evidence type="ECO:0000256" key="6">
    <source>
        <dbReference type="ARBA" id="ARBA00035673"/>
    </source>
</evidence>
<feature type="transmembrane region" description="Helical" evidence="9">
    <location>
        <begin position="69"/>
        <end position="86"/>
    </location>
</feature>
<dbReference type="Pfam" id="PF07947">
    <property type="entry name" value="YhhN"/>
    <property type="match status" value="1"/>
</dbReference>
<evidence type="ECO:0000256" key="1">
    <source>
        <dbReference type="ARBA" id="ARBA00004141"/>
    </source>
</evidence>
<sequence>MVAVLRLIYGISLEPPILWRGLFKCLPILLLIPVALEQAEMGLQGWLVTIALILSAVGDVCIFYKETHFLHGTLAFGVAHLVYILTFGLRFDALPMAVALYLIALTSLAFLWPGLLGPMVYVIPIYGFILATMAWRALAPRSDGSHRPSAAGAILFMASDLLLSISTFHFPVQHSEYIIDTLYYGAQLCFALSPIRETNKLEHRKV</sequence>
<evidence type="ECO:0000313" key="11">
    <source>
        <dbReference type="Proteomes" id="UP000694388"/>
    </source>
</evidence>
<feature type="transmembrane region" description="Helical" evidence="9">
    <location>
        <begin position="43"/>
        <end position="63"/>
    </location>
</feature>
<feature type="transmembrane region" description="Helical" evidence="9">
    <location>
        <begin position="118"/>
        <end position="138"/>
    </location>
</feature>
<feature type="transmembrane region" description="Helical" evidence="9">
    <location>
        <begin position="150"/>
        <end position="171"/>
    </location>
</feature>
<evidence type="ECO:0000256" key="9">
    <source>
        <dbReference type="SAM" id="Phobius"/>
    </source>
</evidence>
<name>A0A8C4R3M3_EPTBU</name>
<dbReference type="InterPro" id="IPR012506">
    <property type="entry name" value="TMEM86B-like"/>
</dbReference>
<evidence type="ECO:0000256" key="3">
    <source>
        <dbReference type="ARBA" id="ARBA00022692"/>
    </source>
</evidence>
<comment type="catalytic activity">
    <reaction evidence="8">
        <text>a 1-O-(1Z-alkenyl)-sn-glycero-3-phosphocholine + H2O = a 2,3-saturated aldehyde + sn-glycerol 3-phosphocholine</text>
        <dbReference type="Rhea" id="RHEA:22544"/>
        <dbReference type="ChEBI" id="CHEBI:15377"/>
        <dbReference type="ChEBI" id="CHEBI:16870"/>
        <dbReference type="ChEBI" id="CHEBI:73359"/>
        <dbReference type="ChEBI" id="CHEBI:77287"/>
        <dbReference type="EC" id="3.3.2.2"/>
    </reaction>
</comment>
<keyword evidence="3 9" id="KW-0812">Transmembrane</keyword>
<dbReference type="GO" id="GO:0047408">
    <property type="term" value="F:alkenylglycerophosphocholine hydrolase activity"/>
    <property type="evidence" value="ECO:0007669"/>
    <property type="project" value="UniProtKB-EC"/>
</dbReference>
<reference evidence="10" key="2">
    <citation type="submission" date="2025-09" db="UniProtKB">
        <authorList>
            <consortium name="Ensembl"/>
        </authorList>
    </citation>
    <scope>IDENTIFICATION</scope>
</reference>
<proteinExistence type="inferred from homology"/>
<evidence type="ECO:0000313" key="10">
    <source>
        <dbReference type="Ensembl" id="ENSEBUP00000024806.1"/>
    </source>
</evidence>
<comment type="similarity">
    <text evidence="2">Belongs to the TMEM86 family.</text>
</comment>
<evidence type="ECO:0000256" key="2">
    <source>
        <dbReference type="ARBA" id="ARBA00007375"/>
    </source>
</evidence>
<dbReference type="Proteomes" id="UP000694388">
    <property type="component" value="Unplaced"/>
</dbReference>
<dbReference type="EC" id="3.3.2.2" evidence="6"/>
<dbReference type="Ensembl" id="ENSEBUT00000025382.1">
    <property type="protein sequence ID" value="ENSEBUP00000024806.1"/>
    <property type="gene ID" value="ENSEBUG00000015323.1"/>
</dbReference>
<keyword evidence="5 9" id="KW-0472">Membrane</keyword>
<keyword evidence="11" id="KW-1185">Reference proteome</keyword>
<reference evidence="10" key="1">
    <citation type="submission" date="2025-08" db="UniProtKB">
        <authorList>
            <consortium name="Ensembl"/>
        </authorList>
    </citation>
    <scope>IDENTIFICATION</scope>
</reference>
<evidence type="ECO:0000256" key="4">
    <source>
        <dbReference type="ARBA" id="ARBA00022989"/>
    </source>
</evidence>
<dbReference type="PANTHER" id="PTHR31885:SF6">
    <property type="entry name" value="GH04784P"/>
    <property type="match status" value="1"/>
</dbReference>
<evidence type="ECO:0000256" key="8">
    <source>
        <dbReference type="ARBA" id="ARBA00049560"/>
    </source>
</evidence>
<keyword evidence="4 9" id="KW-1133">Transmembrane helix</keyword>
<dbReference type="GeneTree" id="ENSGT00390000007101"/>
<organism evidence="10 11">
    <name type="scientific">Eptatretus burgeri</name>
    <name type="common">Inshore hagfish</name>
    <dbReference type="NCBI Taxonomy" id="7764"/>
    <lineage>
        <taxon>Eukaryota</taxon>
        <taxon>Metazoa</taxon>
        <taxon>Chordata</taxon>
        <taxon>Craniata</taxon>
        <taxon>Vertebrata</taxon>
        <taxon>Cyclostomata</taxon>
        <taxon>Myxini</taxon>
        <taxon>Myxiniformes</taxon>
        <taxon>Myxinidae</taxon>
        <taxon>Eptatretinae</taxon>
        <taxon>Eptatretus</taxon>
    </lineage>
</organism>
<protein>
    <recommendedName>
        <fullName evidence="6">lysoplasmalogenase</fullName>
        <ecNumber evidence="6">3.3.2.2</ecNumber>
    </recommendedName>
</protein>
<dbReference type="PANTHER" id="PTHR31885">
    <property type="entry name" value="GH04784P"/>
    <property type="match status" value="1"/>
</dbReference>
<comment type="catalytic activity">
    <reaction evidence="7">
        <text>a 1-O-(1Z-alkenyl)-sn-glycero-3-phosphoethanolamine + H2O = a 2,3-saturated aldehyde + sn-glycero-3-phosphoethanolamine</text>
        <dbReference type="Rhea" id="RHEA:16905"/>
        <dbReference type="ChEBI" id="CHEBI:15377"/>
        <dbReference type="ChEBI" id="CHEBI:73359"/>
        <dbReference type="ChEBI" id="CHEBI:77288"/>
        <dbReference type="ChEBI" id="CHEBI:143890"/>
        <dbReference type="EC" id="3.3.2.2"/>
    </reaction>
</comment>
<dbReference type="AlphaFoldDB" id="A0A8C4R3M3"/>
<comment type="subcellular location">
    <subcellularLocation>
        <location evidence="1">Membrane</location>
        <topology evidence="1">Multi-pass membrane protein</topology>
    </subcellularLocation>
</comment>
<dbReference type="GO" id="GO:0016020">
    <property type="term" value="C:membrane"/>
    <property type="evidence" value="ECO:0007669"/>
    <property type="project" value="UniProtKB-SubCell"/>
</dbReference>
<dbReference type="OMA" id="ILYMSTY"/>
<evidence type="ECO:0000256" key="5">
    <source>
        <dbReference type="ARBA" id="ARBA00023136"/>
    </source>
</evidence>
<evidence type="ECO:0000256" key="7">
    <source>
        <dbReference type="ARBA" id="ARBA00049458"/>
    </source>
</evidence>
<accession>A0A8C4R3M3</accession>